<reference evidence="1" key="2">
    <citation type="journal article" date="2020" name="Nat. Commun.">
        <title>Large-scale genome sequencing of mycorrhizal fungi provides insights into the early evolution of symbiotic traits.</title>
        <authorList>
            <person name="Miyauchi S."/>
            <person name="Kiss E."/>
            <person name="Kuo A."/>
            <person name="Drula E."/>
            <person name="Kohler A."/>
            <person name="Sanchez-Garcia M."/>
            <person name="Morin E."/>
            <person name="Andreopoulos B."/>
            <person name="Barry K.W."/>
            <person name="Bonito G."/>
            <person name="Buee M."/>
            <person name="Carver A."/>
            <person name="Chen C."/>
            <person name="Cichocki N."/>
            <person name="Clum A."/>
            <person name="Culley D."/>
            <person name="Crous P.W."/>
            <person name="Fauchery L."/>
            <person name="Girlanda M."/>
            <person name="Hayes R.D."/>
            <person name="Keri Z."/>
            <person name="LaButti K."/>
            <person name="Lipzen A."/>
            <person name="Lombard V."/>
            <person name="Magnuson J."/>
            <person name="Maillard F."/>
            <person name="Murat C."/>
            <person name="Nolan M."/>
            <person name="Ohm R.A."/>
            <person name="Pangilinan J."/>
            <person name="Pereira M.F."/>
            <person name="Perotto S."/>
            <person name="Peter M."/>
            <person name="Pfister S."/>
            <person name="Riley R."/>
            <person name="Sitrit Y."/>
            <person name="Stielow J.B."/>
            <person name="Szollosi G."/>
            <person name="Zifcakova L."/>
            <person name="Stursova M."/>
            <person name="Spatafora J.W."/>
            <person name="Tedersoo L."/>
            <person name="Vaario L.M."/>
            <person name="Yamada A."/>
            <person name="Yan M."/>
            <person name="Wang P."/>
            <person name="Xu J."/>
            <person name="Bruns T."/>
            <person name="Baldrian P."/>
            <person name="Vilgalys R."/>
            <person name="Dunand C."/>
            <person name="Henrissat B."/>
            <person name="Grigoriev I.V."/>
            <person name="Hibbett D."/>
            <person name="Nagy L.G."/>
            <person name="Martin F.M."/>
        </authorList>
    </citation>
    <scope>NUCLEOTIDE SEQUENCE</scope>
    <source>
        <strain evidence="1">P2</strain>
    </source>
</reference>
<accession>A0ACB6YYF2</accession>
<sequence length="424" mass="47235">MTLENNRTFISPRNQKISRIDTRSHSKDGKMTDDAYGFPYPTMASLVDAVISQEDNEFPRCQFASGCSFDDIVWQQAISALMNIDHTHRGSQSNDNESVLFSLLQAGLVDHQAFDLPHKWSSRGIRYSAVVADRLWSLYTAEHIRNDRLEAELHTLKGEVQLLSMRLLAIDRFSFDVNTKVNEELKKDGHRLDRHRSCLNMITDKHNASIEFISNMSSQLEIQRLGLLALHENICLCDKRSDSAEALVMSSPPLSPVFPHDPSPGPSMVVSPAPEENVTLIPIPALGPSARLCCPRWVAESTTTLCLISAEEEREIEDRLVGAWQAQGQTGVRRPHPARDYHPYRKALGKRKYSCWLGVERDLRQKLHRARHSVDSGAGGDSESRSEGLSSAERDSSLVSAPLTWSEVNSTLGAWGGGSSGYTA</sequence>
<feature type="non-terminal residue" evidence="1">
    <location>
        <position position="424"/>
    </location>
</feature>
<comment type="caution">
    <text evidence="1">The sequence shown here is derived from an EMBL/GenBank/DDBJ whole genome shotgun (WGS) entry which is preliminary data.</text>
</comment>
<evidence type="ECO:0000313" key="2">
    <source>
        <dbReference type="Proteomes" id="UP000886501"/>
    </source>
</evidence>
<name>A0ACB6YYF2_THEGA</name>
<dbReference type="Proteomes" id="UP000886501">
    <property type="component" value="Unassembled WGS sequence"/>
</dbReference>
<proteinExistence type="predicted"/>
<organism evidence="1 2">
    <name type="scientific">Thelephora ganbajun</name>
    <name type="common">Ganba fungus</name>
    <dbReference type="NCBI Taxonomy" id="370292"/>
    <lineage>
        <taxon>Eukaryota</taxon>
        <taxon>Fungi</taxon>
        <taxon>Dikarya</taxon>
        <taxon>Basidiomycota</taxon>
        <taxon>Agaricomycotina</taxon>
        <taxon>Agaricomycetes</taxon>
        <taxon>Thelephorales</taxon>
        <taxon>Thelephoraceae</taxon>
        <taxon>Thelephora</taxon>
    </lineage>
</organism>
<dbReference type="EMBL" id="MU118937">
    <property type="protein sequence ID" value="KAF9641911.1"/>
    <property type="molecule type" value="Genomic_DNA"/>
</dbReference>
<reference evidence="1" key="1">
    <citation type="submission" date="2019-10" db="EMBL/GenBank/DDBJ databases">
        <authorList>
            <consortium name="DOE Joint Genome Institute"/>
            <person name="Kuo A."/>
            <person name="Miyauchi S."/>
            <person name="Kiss E."/>
            <person name="Drula E."/>
            <person name="Kohler A."/>
            <person name="Sanchez-Garcia M."/>
            <person name="Andreopoulos B."/>
            <person name="Barry K.W."/>
            <person name="Bonito G."/>
            <person name="Buee M."/>
            <person name="Carver A."/>
            <person name="Chen C."/>
            <person name="Cichocki N."/>
            <person name="Clum A."/>
            <person name="Culley D."/>
            <person name="Crous P.W."/>
            <person name="Fauchery L."/>
            <person name="Girlanda M."/>
            <person name="Hayes R."/>
            <person name="Keri Z."/>
            <person name="Labutti K."/>
            <person name="Lipzen A."/>
            <person name="Lombard V."/>
            <person name="Magnuson J."/>
            <person name="Maillard F."/>
            <person name="Morin E."/>
            <person name="Murat C."/>
            <person name="Nolan M."/>
            <person name="Ohm R."/>
            <person name="Pangilinan J."/>
            <person name="Pereira M."/>
            <person name="Perotto S."/>
            <person name="Peter M."/>
            <person name="Riley R."/>
            <person name="Sitrit Y."/>
            <person name="Stielow B."/>
            <person name="Szollosi G."/>
            <person name="Zifcakova L."/>
            <person name="Stursova M."/>
            <person name="Spatafora J.W."/>
            <person name="Tedersoo L."/>
            <person name="Vaario L.-M."/>
            <person name="Yamada A."/>
            <person name="Yan M."/>
            <person name="Wang P."/>
            <person name="Xu J."/>
            <person name="Bruns T."/>
            <person name="Baldrian P."/>
            <person name="Vilgalys R."/>
            <person name="Henrissat B."/>
            <person name="Grigoriev I.V."/>
            <person name="Hibbett D."/>
            <person name="Nagy L.G."/>
            <person name="Martin F.M."/>
        </authorList>
    </citation>
    <scope>NUCLEOTIDE SEQUENCE</scope>
    <source>
        <strain evidence="1">P2</strain>
    </source>
</reference>
<gene>
    <name evidence="1" type="ORF">BDM02DRAFT_3133474</name>
</gene>
<protein>
    <submittedName>
        <fullName evidence="1">Uncharacterized protein</fullName>
    </submittedName>
</protein>
<evidence type="ECO:0000313" key="1">
    <source>
        <dbReference type="EMBL" id="KAF9641911.1"/>
    </source>
</evidence>
<keyword evidence="2" id="KW-1185">Reference proteome</keyword>